<name>A0A4R8QIZ3_9PEZI</name>
<sequence length="361" mass="40447">MSPLPQSPLKDLALDQSFLPYDVLDSMGTSFETSVTPGASSEDIQMPNHFVFESEDVQREISPIDFENMPSRESQEMQKPLCDDTSVLVKRAWDNLNLNIALTKSKLQHLAHSPLARQLLRMPPRAVADAGLAVLRSVIGGRRLSTSAINMLCFFYVTCALRLSGKEKDGEDRARQLYTQAISCGSRVTLSARKAYLEIVLAVWRPSIARPETVALFDKEMQDRYQALASGSPSFESRSPQLSSVLPPGLDVFLRDTRNFLDEYTAKNITPMTKELLLASELSAKQNEDTPGKEQAVNPAFAEDLTLLGRLLTEKFSRAWNFEQRGLTFTYQKSANILMSSTNANKRFRDIYRETIITHAA</sequence>
<gene>
    <name evidence="1" type="ORF">C8035_v006912</name>
</gene>
<reference evidence="1 2" key="1">
    <citation type="submission" date="2018-11" db="EMBL/GenBank/DDBJ databases">
        <title>Genome sequence and assembly of Colletotrichum spinosum.</title>
        <authorList>
            <person name="Gan P."/>
            <person name="Shirasu K."/>
        </authorList>
    </citation>
    <scope>NUCLEOTIDE SEQUENCE [LARGE SCALE GENOMIC DNA]</scope>
    <source>
        <strain evidence="1 2">CBS 515.97</strain>
    </source>
</reference>
<dbReference type="AlphaFoldDB" id="A0A4R8QIZ3"/>
<accession>A0A4R8QIZ3</accession>
<organism evidence="1 2">
    <name type="scientific">Colletotrichum spinosum</name>
    <dbReference type="NCBI Taxonomy" id="1347390"/>
    <lineage>
        <taxon>Eukaryota</taxon>
        <taxon>Fungi</taxon>
        <taxon>Dikarya</taxon>
        <taxon>Ascomycota</taxon>
        <taxon>Pezizomycotina</taxon>
        <taxon>Sordariomycetes</taxon>
        <taxon>Hypocreomycetidae</taxon>
        <taxon>Glomerellales</taxon>
        <taxon>Glomerellaceae</taxon>
        <taxon>Colletotrichum</taxon>
        <taxon>Colletotrichum orbiculare species complex</taxon>
    </lineage>
</organism>
<keyword evidence="2" id="KW-1185">Reference proteome</keyword>
<evidence type="ECO:0000313" key="1">
    <source>
        <dbReference type="EMBL" id="TDZ38901.1"/>
    </source>
</evidence>
<protein>
    <submittedName>
        <fullName evidence="1">Uncharacterized protein</fullName>
    </submittedName>
</protein>
<dbReference type="Proteomes" id="UP000295083">
    <property type="component" value="Unassembled WGS sequence"/>
</dbReference>
<dbReference type="EMBL" id="QAPG01000013">
    <property type="protein sequence ID" value="TDZ38901.1"/>
    <property type="molecule type" value="Genomic_DNA"/>
</dbReference>
<proteinExistence type="predicted"/>
<comment type="caution">
    <text evidence="1">The sequence shown here is derived from an EMBL/GenBank/DDBJ whole genome shotgun (WGS) entry which is preliminary data.</text>
</comment>
<evidence type="ECO:0000313" key="2">
    <source>
        <dbReference type="Proteomes" id="UP000295083"/>
    </source>
</evidence>